<dbReference type="AlphaFoldDB" id="A0A0G4B3F8"/>
<feature type="transmembrane region" description="Helical" evidence="5">
    <location>
        <begin position="48"/>
        <end position="65"/>
    </location>
</feature>
<accession>A0A0G4B3F8</accession>
<organism evidence="6 7">
    <name type="scientific">Berkelbacteria bacterium GW2011_GWE1_39_12</name>
    <dbReference type="NCBI Taxonomy" id="1618337"/>
    <lineage>
        <taxon>Bacteria</taxon>
        <taxon>Candidatus Berkelbacteria</taxon>
    </lineage>
</organism>
<evidence type="ECO:0000256" key="4">
    <source>
        <dbReference type="ARBA" id="ARBA00023136"/>
    </source>
</evidence>
<keyword evidence="2 5" id="KW-0812">Transmembrane</keyword>
<keyword evidence="3 5" id="KW-1133">Transmembrane helix</keyword>
<name>A0A0G4B3F8_9BACT</name>
<feature type="transmembrane region" description="Helical" evidence="5">
    <location>
        <begin position="16"/>
        <end position="36"/>
    </location>
</feature>
<dbReference type="PANTHER" id="PTHR36460:SF1">
    <property type="entry name" value="UPF0132 DOMAIN PROTEIN (AFU_ORTHOLOGUE AFUA_3G10255)"/>
    <property type="match status" value="1"/>
</dbReference>
<sequence>MEEHHTPSQNSLDPKVSALLCYLIGFVGGIVFYAISKDKFVRFHAMQSIFLSIAVAVILALLFVISIALPFIFLLTWLFNLGVFAIWIIMMIKSYSGEKYKLPFIGDMAEKYA</sequence>
<dbReference type="InterPro" id="IPR019109">
    <property type="entry name" value="MamF_MmsF"/>
</dbReference>
<dbReference type="PANTHER" id="PTHR36460">
    <property type="entry name" value="UPF0132 DOMAIN PROTEIN (AFU_ORTHOLOGUE AFUA_3G10255)"/>
    <property type="match status" value="1"/>
</dbReference>
<evidence type="ECO:0000313" key="6">
    <source>
        <dbReference type="EMBL" id="AKM82110.1"/>
    </source>
</evidence>
<dbReference type="EMBL" id="CP011213">
    <property type="protein sequence ID" value="AKM82110.1"/>
    <property type="molecule type" value="Genomic_DNA"/>
</dbReference>
<evidence type="ECO:0008006" key="8">
    <source>
        <dbReference type="Google" id="ProtNLM"/>
    </source>
</evidence>
<dbReference type="Proteomes" id="UP000035648">
    <property type="component" value="Chromosome"/>
</dbReference>
<reference evidence="6 7" key="1">
    <citation type="journal article" date="2015" name="Nature">
        <title>rRNA introns, odd ribosomes, and small enigmatic genomes across a large radiation of phyla.</title>
        <authorList>
            <person name="Brown C.T."/>
            <person name="Hug L.A."/>
            <person name="Thomas B.C."/>
            <person name="Sharon I."/>
            <person name="Castelle C.J."/>
            <person name="Singh A."/>
            <person name="Wilkins M.J."/>
            <person name="Williams K.H."/>
            <person name="Banfield J.F."/>
        </authorList>
    </citation>
    <scope>NUCLEOTIDE SEQUENCE [LARGE SCALE GENOMIC DNA]</scope>
</reference>
<evidence type="ECO:0000256" key="3">
    <source>
        <dbReference type="ARBA" id="ARBA00022989"/>
    </source>
</evidence>
<feature type="transmembrane region" description="Helical" evidence="5">
    <location>
        <begin position="71"/>
        <end position="92"/>
    </location>
</feature>
<evidence type="ECO:0000313" key="7">
    <source>
        <dbReference type="Proteomes" id="UP000035648"/>
    </source>
</evidence>
<dbReference type="Pfam" id="PF09685">
    <property type="entry name" value="MamF_MmsF"/>
    <property type="match status" value="1"/>
</dbReference>
<dbReference type="GO" id="GO:0016020">
    <property type="term" value="C:membrane"/>
    <property type="evidence" value="ECO:0007669"/>
    <property type="project" value="UniProtKB-SubCell"/>
</dbReference>
<comment type="subcellular location">
    <subcellularLocation>
        <location evidence="1">Membrane</location>
        <topology evidence="1">Multi-pass membrane protein</topology>
    </subcellularLocation>
</comment>
<evidence type="ECO:0000256" key="5">
    <source>
        <dbReference type="SAM" id="Phobius"/>
    </source>
</evidence>
<evidence type="ECO:0000256" key="2">
    <source>
        <dbReference type="ARBA" id="ARBA00022692"/>
    </source>
</evidence>
<evidence type="ECO:0000256" key="1">
    <source>
        <dbReference type="ARBA" id="ARBA00004141"/>
    </source>
</evidence>
<keyword evidence="4 5" id="KW-0472">Membrane</keyword>
<dbReference type="KEGG" id="bbgw:UT28_C0001G0301"/>
<gene>
    <name evidence="6" type="ORF">UT28_C0001G0301</name>
</gene>
<dbReference type="STRING" id="1618337.UT28_C0001G0301"/>
<protein>
    <recommendedName>
        <fullName evidence="8">DUF4870 domain-containing protein</fullName>
    </recommendedName>
</protein>
<proteinExistence type="predicted"/>